<organism evidence="2 3">
    <name type="scientific">Enhygromyxa salina</name>
    <dbReference type="NCBI Taxonomy" id="215803"/>
    <lineage>
        <taxon>Bacteria</taxon>
        <taxon>Pseudomonadati</taxon>
        <taxon>Myxococcota</taxon>
        <taxon>Polyangia</taxon>
        <taxon>Nannocystales</taxon>
        <taxon>Nannocystaceae</taxon>
        <taxon>Enhygromyxa</taxon>
    </lineage>
</organism>
<dbReference type="OrthoDB" id="5482765at2"/>
<comment type="caution">
    <text evidence="2">The sequence shown here is derived from an EMBL/GenBank/DDBJ whole genome shotgun (WGS) entry which is preliminary data.</text>
</comment>
<reference evidence="2 3" key="1">
    <citation type="submission" date="2018-03" db="EMBL/GenBank/DDBJ databases">
        <title>Draft Genome Sequences of the Obligatory Marine Myxobacteria Enhygromyxa salina SWB007.</title>
        <authorList>
            <person name="Poehlein A."/>
            <person name="Moghaddam J.A."/>
            <person name="Harms H."/>
            <person name="Alanjari M."/>
            <person name="Koenig G.M."/>
            <person name="Daniel R."/>
            <person name="Schaeberle T.F."/>
        </authorList>
    </citation>
    <scope>NUCLEOTIDE SEQUENCE [LARGE SCALE GENOMIC DNA]</scope>
    <source>
        <strain evidence="2 3">SWB007</strain>
    </source>
</reference>
<accession>A0A2S9YNM6</accession>
<name>A0A2S9YNM6_9BACT</name>
<dbReference type="RefSeq" id="WP_106090539.1">
    <property type="nucleotide sequence ID" value="NZ_PVNL01000069.1"/>
</dbReference>
<evidence type="ECO:0000256" key="1">
    <source>
        <dbReference type="SAM" id="MobiDB-lite"/>
    </source>
</evidence>
<dbReference type="Proteomes" id="UP000238823">
    <property type="component" value="Unassembled WGS sequence"/>
</dbReference>
<sequence>MWRLACTGSRCDRTERRASLISIEDLAAAATELRTQAHRDAYPGTGLPPTGDWAELSQPYAG</sequence>
<evidence type="ECO:0000313" key="3">
    <source>
        <dbReference type="Proteomes" id="UP000238823"/>
    </source>
</evidence>
<evidence type="ECO:0000313" key="2">
    <source>
        <dbReference type="EMBL" id="PRQ06688.1"/>
    </source>
</evidence>
<dbReference type="EMBL" id="PVNL01000069">
    <property type="protein sequence ID" value="PRQ06688.1"/>
    <property type="molecule type" value="Genomic_DNA"/>
</dbReference>
<feature type="region of interest" description="Disordered" evidence="1">
    <location>
        <begin position="39"/>
        <end position="62"/>
    </location>
</feature>
<gene>
    <name evidence="2" type="ORF">ENSA7_35640</name>
</gene>
<proteinExistence type="predicted"/>
<protein>
    <submittedName>
        <fullName evidence="2">Uncharacterized protein</fullName>
    </submittedName>
</protein>
<dbReference type="AlphaFoldDB" id="A0A2S9YNM6"/>